<gene>
    <name evidence="7" type="ORF">B0I71DRAFT_126857</name>
</gene>
<dbReference type="InterPro" id="IPR015943">
    <property type="entry name" value="WD40/YVTN_repeat-like_dom_sf"/>
</dbReference>
<dbReference type="PANTHER" id="PTHR19872">
    <property type="entry name" value="UBIQUITIN LIGASE SPECIFICITY FACTOR/HREP PROTEIN"/>
    <property type="match status" value="1"/>
</dbReference>
<feature type="repeat" description="WD" evidence="4">
    <location>
        <begin position="466"/>
        <end position="505"/>
    </location>
</feature>
<dbReference type="InterPro" id="IPR001810">
    <property type="entry name" value="F-box_dom"/>
</dbReference>
<dbReference type="PRINTS" id="PR00320">
    <property type="entry name" value="GPROTEINBRPT"/>
</dbReference>
<dbReference type="Pfam" id="PF00646">
    <property type="entry name" value="F-box"/>
    <property type="match status" value="1"/>
</dbReference>
<dbReference type="InterPro" id="IPR001680">
    <property type="entry name" value="WD40_rpt"/>
</dbReference>
<proteinExistence type="predicted"/>
<dbReference type="PROSITE" id="PS00678">
    <property type="entry name" value="WD_REPEATS_1"/>
    <property type="match status" value="1"/>
</dbReference>
<reference evidence="7 8" key="1">
    <citation type="submission" date="2018-07" db="EMBL/GenBank/DDBJ databases">
        <title>Draft Genome Assemblies for Five Robust Yarrowia lipolytica Strains Exhibiting High Lipid Production and Pentose Sugar Utilization and Sugar Alcohol Secretion from Undetoxified Lignocellulosic Biomass Hydrolysates.</title>
        <authorList>
            <consortium name="DOE Joint Genome Institute"/>
            <person name="Walker C."/>
            <person name="Ryu S."/>
            <person name="Na H."/>
            <person name="Zane M."/>
            <person name="LaButti K."/>
            <person name="Lipzen A."/>
            <person name="Haridas S."/>
            <person name="Barry K."/>
            <person name="Grigoriev I.V."/>
            <person name="Quarterman J."/>
            <person name="Slininger P."/>
            <person name="Dien B."/>
            <person name="Trinh C.T."/>
        </authorList>
    </citation>
    <scope>NUCLEOTIDE SEQUENCE [LARGE SCALE GENOMIC DNA]</scope>
    <source>
        <strain evidence="7 8">YB392</strain>
    </source>
</reference>
<dbReference type="SUPFAM" id="SSF81383">
    <property type="entry name" value="F-box domain"/>
    <property type="match status" value="1"/>
</dbReference>
<dbReference type="PROSITE" id="PS50082">
    <property type="entry name" value="WD_REPEATS_2"/>
    <property type="match status" value="5"/>
</dbReference>
<feature type="region of interest" description="Disordered" evidence="5">
    <location>
        <begin position="1"/>
        <end position="22"/>
    </location>
</feature>
<dbReference type="Gene3D" id="2.130.10.10">
    <property type="entry name" value="YVTN repeat-like/Quinoprotein amine dehydrogenase"/>
    <property type="match status" value="1"/>
</dbReference>
<dbReference type="PROSITE" id="PS50181">
    <property type="entry name" value="FBOX"/>
    <property type="match status" value="1"/>
</dbReference>
<dbReference type="Gene3D" id="1.20.1280.50">
    <property type="match status" value="1"/>
</dbReference>
<dbReference type="AlphaFoldDB" id="A0A371CEI2"/>
<keyword evidence="3" id="KW-0833">Ubl conjugation pathway</keyword>
<dbReference type="InterPro" id="IPR036322">
    <property type="entry name" value="WD40_repeat_dom_sf"/>
</dbReference>
<sequence>MHTVSIVRKDPKSSNANYPLRGTDTPDYLSQFHFDVNGNELQFVELGGEQTSTFASLENGTLGAASDNATSRATELSKKRQASCSLPRQKKVPRNDLEIEQTDEQQTSASNVAMPSPPPAREEEEEQQHLTIPHANLRDEIPQLLDNFDDLPAPVKNYVMFQLLRRCNRRNLSMVADIVVPALRCDLLSIFPLELATKVLSHLDYKTLCAASQVSKSWNSIVESLGAIWKGLSESHQAPVTDADVARATEQKWDYTTWGSEDTDPSIVESTPLYSKINLYKSIYRRRHLIRRNWMDPNSTPDSTCIRTGREAVITCLQFDDDIIVTASEDPWINVYDTKTGRQRSRLEGHTGGVWALQYVGDTLVSGSIDRTVRIWNIKEARCTHIFTGHVSTVRSLSILTPVPMSHAMCATARTESTDPDEMYPSRPLIVTGSRDKTLRVWKLPLPGEPEWLDQSTQDPYFMKSLQGHSNSVRAVNGYGDTLVSGSYDTTVRVWSINTGKCKFVLSGHHKRVYAAVLDHQRNRCISGSLDWNVRVWCLESGSCLYTLEGHTSLVGLLDLNRSWLVSAAVDWTLRVWDPETGGNIHKLEGHAEAISCFQHDEYKVVSGSAKCLKLWDIRTGKLVKDLFTECESIWQVRFSGSKLVAAVQKDNEAYLRILDFDYEPGTKTEKTVYVGNEDDIKVEDELDTAAAPDVAQS</sequence>
<dbReference type="SMART" id="SM00256">
    <property type="entry name" value="FBOX"/>
    <property type="match status" value="1"/>
</dbReference>
<keyword evidence="2" id="KW-0677">Repeat</keyword>
<evidence type="ECO:0000256" key="3">
    <source>
        <dbReference type="ARBA" id="ARBA00022786"/>
    </source>
</evidence>
<evidence type="ECO:0000313" key="8">
    <source>
        <dbReference type="Proteomes" id="UP000256601"/>
    </source>
</evidence>
<evidence type="ECO:0000256" key="4">
    <source>
        <dbReference type="PROSITE-ProRule" id="PRU00221"/>
    </source>
</evidence>
<evidence type="ECO:0000256" key="5">
    <source>
        <dbReference type="SAM" id="MobiDB-lite"/>
    </source>
</evidence>
<dbReference type="Pfam" id="PF00400">
    <property type="entry name" value="WD40"/>
    <property type="match status" value="6"/>
</dbReference>
<dbReference type="Proteomes" id="UP000256601">
    <property type="component" value="Unassembled WGS sequence"/>
</dbReference>
<accession>A0A371CEI2</accession>
<feature type="domain" description="F-box" evidence="6">
    <location>
        <begin position="185"/>
        <end position="232"/>
    </location>
</feature>
<dbReference type="VEuPathDB" id="FungiDB:YALI1_E18303g"/>
<feature type="region of interest" description="Disordered" evidence="5">
    <location>
        <begin position="62"/>
        <end position="129"/>
    </location>
</feature>
<evidence type="ECO:0000256" key="2">
    <source>
        <dbReference type="ARBA" id="ARBA00022737"/>
    </source>
</evidence>
<organism evidence="7 8">
    <name type="scientific">Yarrowia lipolytica</name>
    <name type="common">Candida lipolytica</name>
    <dbReference type="NCBI Taxonomy" id="4952"/>
    <lineage>
        <taxon>Eukaryota</taxon>
        <taxon>Fungi</taxon>
        <taxon>Dikarya</taxon>
        <taxon>Ascomycota</taxon>
        <taxon>Saccharomycotina</taxon>
        <taxon>Dipodascomycetes</taxon>
        <taxon>Dipodascales</taxon>
        <taxon>Dipodascales incertae sedis</taxon>
        <taxon>Yarrowia</taxon>
    </lineage>
</organism>
<evidence type="ECO:0000256" key="1">
    <source>
        <dbReference type="ARBA" id="ARBA00022574"/>
    </source>
</evidence>
<dbReference type="InterPro" id="IPR019775">
    <property type="entry name" value="WD40_repeat_CS"/>
</dbReference>
<evidence type="ECO:0000259" key="6">
    <source>
        <dbReference type="PROSITE" id="PS50181"/>
    </source>
</evidence>
<feature type="repeat" description="WD" evidence="4">
    <location>
        <begin position="425"/>
        <end position="444"/>
    </location>
</feature>
<dbReference type="CDD" id="cd00200">
    <property type="entry name" value="WD40"/>
    <property type="match status" value="1"/>
</dbReference>
<name>A0A371CEI2_YARLL</name>
<keyword evidence="1 4" id="KW-0853">WD repeat</keyword>
<dbReference type="PANTHER" id="PTHR19872:SF9">
    <property type="entry name" value="UBIQUITIN-BINDING SDF UBIQUITIN LIGASE COMPLEX SUBUNIT"/>
    <property type="match status" value="1"/>
</dbReference>
<dbReference type="InterPro" id="IPR051075">
    <property type="entry name" value="SCF_subunit_WD-repeat"/>
</dbReference>
<dbReference type="InterPro" id="IPR020472">
    <property type="entry name" value="WD40_PAC1"/>
</dbReference>
<feature type="compositionally biased region" description="Polar residues" evidence="5">
    <location>
        <begin position="104"/>
        <end position="113"/>
    </location>
</feature>
<protein>
    <submittedName>
        <fullName evidence="7">WD40-repeat-containing domain protein</fullName>
    </submittedName>
</protein>
<feature type="repeat" description="WD" evidence="4">
    <location>
        <begin position="548"/>
        <end position="587"/>
    </location>
</feature>
<feature type="repeat" description="WD" evidence="4">
    <location>
        <begin position="347"/>
        <end position="386"/>
    </location>
</feature>
<dbReference type="VEuPathDB" id="FungiDB:YALI0_E15290g"/>
<evidence type="ECO:0000313" key="7">
    <source>
        <dbReference type="EMBL" id="RDW28692.1"/>
    </source>
</evidence>
<dbReference type="SMART" id="SM00320">
    <property type="entry name" value="WD40"/>
    <property type="match status" value="8"/>
</dbReference>
<dbReference type="EMBL" id="KZ858950">
    <property type="protein sequence ID" value="RDW28692.1"/>
    <property type="molecule type" value="Genomic_DNA"/>
</dbReference>
<feature type="repeat" description="WD" evidence="4">
    <location>
        <begin position="506"/>
        <end position="547"/>
    </location>
</feature>
<dbReference type="PROSITE" id="PS50294">
    <property type="entry name" value="WD_REPEATS_REGION"/>
    <property type="match status" value="2"/>
</dbReference>
<dbReference type="SUPFAM" id="SSF50978">
    <property type="entry name" value="WD40 repeat-like"/>
    <property type="match status" value="1"/>
</dbReference>
<dbReference type="InterPro" id="IPR036047">
    <property type="entry name" value="F-box-like_dom_sf"/>
</dbReference>